<dbReference type="GO" id="GO:0005789">
    <property type="term" value="C:endoplasmic reticulum membrane"/>
    <property type="evidence" value="ECO:0007669"/>
    <property type="project" value="UniProtKB-SubCell"/>
</dbReference>
<evidence type="ECO:0000256" key="9">
    <source>
        <dbReference type="ARBA" id="ARBA00023136"/>
    </source>
</evidence>
<evidence type="ECO:0000256" key="10">
    <source>
        <dbReference type="RuleBase" id="RU365011"/>
    </source>
</evidence>
<comment type="subcellular location">
    <subcellularLocation>
        <location evidence="1">Endoplasmic reticulum membrane</location>
        <topology evidence="1">Multi-pass membrane protein</topology>
    </subcellularLocation>
</comment>
<evidence type="ECO:0000256" key="4">
    <source>
        <dbReference type="ARBA" id="ARBA00022692"/>
    </source>
</evidence>
<organism evidence="14 15">
    <name type="scientific">Aphanomyces stellatus</name>
    <dbReference type="NCBI Taxonomy" id="120398"/>
    <lineage>
        <taxon>Eukaryota</taxon>
        <taxon>Sar</taxon>
        <taxon>Stramenopiles</taxon>
        <taxon>Oomycota</taxon>
        <taxon>Saprolegniomycetes</taxon>
        <taxon>Saprolegniales</taxon>
        <taxon>Verrucalvaceae</taxon>
        <taxon>Aphanomyces</taxon>
    </lineage>
</organism>
<dbReference type="Pfam" id="PF07819">
    <property type="entry name" value="PGAP1"/>
    <property type="match status" value="1"/>
</dbReference>
<dbReference type="SUPFAM" id="SSF53474">
    <property type="entry name" value="alpha/beta-Hydrolases"/>
    <property type="match status" value="1"/>
</dbReference>
<comment type="similarity">
    <text evidence="2 10">Belongs to the GPI inositol-deacylase family.</text>
</comment>
<evidence type="ECO:0000256" key="1">
    <source>
        <dbReference type="ARBA" id="ARBA00004477"/>
    </source>
</evidence>
<evidence type="ECO:0000256" key="11">
    <source>
        <dbReference type="SAM" id="MobiDB-lite"/>
    </source>
</evidence>
<keyword evidence="8 10" id="KW-1133">Transmembrane helix</keyword>
<evidence type="ECO:0000313" key="15">
    <source>
        <dbReference type="Proteomes" id="UP000332933"/>
    </source>
</evidence>
<keyword evidence="6 10" id="KW-0256">Endoplasmic reticulum</keyword>
<keyword evidence="15" id="KW-1185">Reference proteome</keyword>
<feature type="transmembrane region" description="Helical" evidence="10">
    <location>
        <begin position="461"/>
        <end position="490"/>
    </location>
</feature>
<feature type="domain" description="GPI inositol-deacylase PGAP1-like alpha/beta" evidence="12">
    <location>
        <begin position="81"/>
        <end position="303"/>
    </location>
</feature>
<accession>A0A485LBQ3</accession>
<evidence type="ECO:0000256" key="7">
    <source>
        <dbReference type="ARBA" id="ARBA00022927"/>
    </source>
</evidence>
<dbReference type="EMBL" id="CAADRA010006456">
    <property type="protein sequence ID" value="VFT95721.1"/>
    <property type="molecule type" value="Genomic_DNA"/>
</dbReference>
<feature type="transmembrane region" description="Helical" evidence="10">
    <location>
        <begin position="370"/>
        <end position="389"/>
    </location>
</feature>
<feature type="transmembrane region" description="Helical" evidence="10">
    <location>
        <begin position="753"/>
        <end position="769"/>
    </location>
</feature>
<feature type="transmembrane region" description="Helical" evidence="10">
    <location>
        <begin position="502"/>
        <end position="524"/>
    </location>
</feature>
<sequence>MRWHQAIGRYGLVLLYVATSIPFFLDMHEIPQSNACGMTYSAPIYKPLTFRTKDPAMAHTYAKYTLARLFMHGDRREQKLLTGAPMLFVPGHLGSYKQARSLGQHLTNLFHDDGAASVDLFLLDFNEEATGMSGRFVLEQGFFLNEAVQEILALYATQHATTETPATLPTSLVVVAHSMGGIVTRAALTLPNYQAQSIQTILTLSTPHLAPPFNLDASMADVYTRVHASTNRSADDDADAVVLVSLAGGLKDFVVHSSLAAVPPSAHGFAALTSLLPTVNASMDHLCILWCHQFMHALSLALVALVDPLSNQIRAPAAARLASLHDHLLGPDGDVLDHHRHVARGYTADEVDGHRVLSLPLCLYIFRTQYLMPFPLLAFLGLAMLATQIETFQTAAAVNGVVASSSSFAALLSPTTHLASLWHHMLAQFKLDDAPWKAPVAVGTLAVAAAAAHVLDITSFFSAWVVLLVYLYVVGFLQLAATLVSSVPVVPFFAYTPTAARFVFAPLPLALVMAAVAGTIHAWFHLGVDPARELALLYLSLLAVHFVLLVSLLVLPTRSVAAQTTHHRTLFCLYLGVSACYIGDLVYFVDMVHFPRRIDAAFVLHLGRAVALLLPPLAHVYLARRRGFPLPPAAAFARLHGDGGRYSSATPTVSAEECPHCFIQDGGPGAIFVQATTSDTRRISKTVTLGPTFRVVKCDCGLRGLPLKEHCDFCRRLCRLCGGGELSRQYAHQQREYLHAVQDQVVAHQGMPLLLWVVFVGGGLFVAQAPHAVQYVGALVGAIGALYLGGLAGPMDVELSDRPARGGVGRSSSATPLMEEVH</sequence>
<evidence type="ECO:0000313" key="14">
    <source>
        <dbReference type="EMBL" id="VFT95721.1"/>
    </source>
</evidence>
<keyword evidence="9 10" id="KW-0472">Membrane</keyword>
<evidence type="ECO:0000256" key="2">
    <source>
        <dbReference type="ARBA" id="ARBA00006931"/>
    </source>
</evidence>
<dbReference type="OrthoDB" id="348976at2759"/>
<dbReference type="Gene3D" id="3.40.50.1820">
    <property type="entry name" value="alpha/beta hydrolase"/>
    <property type="match status" value="1"/>
</dbReference>
<evidence type="ECO:0000313" key="13">
    <source>
        <dbReference type="EMBL" id="KAF0689576.1"/>
    </source>
</evidence>
<evidence type="ECO:0000256" key="5">
    <source>
        <dbReference type="ARBA" id="ARBA00022801"/>
    </source>
</evidence>
<evidence type="ECO:0000256" key="6">
    <source>
        <dbReference type="ARBA" id="ARBA00022824"/>
    </source>
</evidence>
<feature type="transmembrane region" description="Helical" evidence="10">
    <location>
        <begin position="601"/>
        <end position="622"/>
    </location>
</feature>
<dbReference type="Proteomes" id="UP000332933">
    <property type="component" value="Unassembled WGS sequence"/>
</dbReference>
<name>A0A485LBQ3_9STRA</name>
<proteinExistence type="inferred from homology"/>
<dbReference type="GO" id="GO:0050185">
    <property type="term" value="F:phosphatidylinositol deacylase activity"/>
    <property type="evidence" value="ECO:0007669"/>
    <property type="project" value="TreeGrafter"/>
</dbReference>
<keyword evidence="3 10" id="KW-0813">Transport</keyword>
<dbReference type="InterPro" id="IPR012908">
    <property type="entry name" value="PGAP1-ab_dom-like"/>
</dbReference>
<gene>
    <name evidence="14" type="primary">Aste57867_18995</name>
    <name evidence="13" type="ORF">As57867_018931</name>
    <name evidence="14" type="ORF">ASTE57867_18995</name>
</gene>
<protein>
    <recommendedName>
        <fullName evidence="10">GPI inositol-deacylase</fullName>
        <ecNumber evidence="10">3.1.-.-</ecNumber>
    </recommendedName>
</protein>
<dbReference type="AlphaFoldDB" id="A0A485LBQ3"/>
<keyword evidence="4 10" id="KW-0812">Transmembrane</keyword>
<feature type="region of interest" description="Disordered" evidence="11">
    <location>
        <begin position="802"/>
        <end position="822"/>
    </location>
</feature>
<feature type="transmembrane region" description="Helical" evidence="10">
    <location>
        <begin position="6"/>
        <end position="25"/>
    </location>
</feature>
<dbReference type="PANTHER" id="PTHR15495:SF7">
    <property type="entry name" value="GPI INOSITOL-DEACYLASE"/>
    <property type="match status" value="1"/>
</dbReference>
<keyword evidence="5 10" id="KW-0378">Hydrolase</keyword>
<evidence type="ECO:0000256" key="3">
    <source>
        <dbReference type="ARBA" id="ARBA00022448"/>
    </source>
</evidence>
<feature type="transmembrane region" description="Helical" evidence="10">
    <location>
        <begin position="401"/>
        <end position="422"/>
    </location>
</feature>
<dbReference type="GO" id="GO:0006888">
    <property type="term" value="P:endoplasmic reticulum to Golgi vesicle-mediated transport"/>
    <property type="evidence" value="ECO:0007669"/>
    <property type="project" value="TreeGrafter"/>
</dbReference>
<feature type="transmembrane region" description="Helical" evidence="10">
    <location>
        <begin position="569"/>
        <end position="589"/>
    </location>
</feature>
<comment type="function">
    <text evidence="10">Involved in inositol deacylation of GPI-anchored proteins which plays important roles in the quality control and ER-associated degradation of GPI-anchored proteins.</text>
</comment>
<dbReference type="GO" id="GO:0015031">
    <property type="term" value="P:protein transport"/>
    <property type="evidence" value="ECO:0007669"/>
    <property type="project" value="UniProtKB-KW"/>
</dbReference>
<evidence type="ECO:0000259" key="12">
    <source>
        <dbReference type="Pfam" id="PF07819"/>
    </source>
</evidence>
<keyword evidence="7 10" id="KW-0653">Protein transport</keyword>
<dbReference type="GO" id="GO:0006505">
    <property type="term" value="P:GPI anchor metabolic process"/>
    <property type="evidence" value="ECO:0007669"/>
    <property type="project" value="TreeGrafter"/>
</dbReference>
<dbReference type="PANTHER" id="PTHR15495">
    <property type="entry name" value="NEGATIVE REGULATOR OF VESICLE FORMATION-RELATED"/>
    <property type="match status" value="1"/>
</dbReference>
<feature type="transmembrane region" description="Helical" evidence="10">
    <location>
        <begin position="775"/>
        <end position="795"/>
    </location>
</feature>
<dbReference type="InterPro" id="IPR029058">
    <property type="entry name" value="AB_hydrolase_fold"/>
</dbReference>
<reference evidence="14 15" key="1">
    <citation type="submission" date="2019-03" db="EMBL/GenBank/DDBJ databases">
        <authorList>
            <person name="Gaulin E."/>
            <person name="Dumas B."/>
        </authorList>
    </citation>
    <scope>NUCLEOTIDE SEQUENCE [LARGE SCALE GENOMIC DNA]</scope>
    <source>
        <strain evidence="14">CBS 568.67</strain>
    </source>
</reference>
<dbReference type="InterPro" id="IPR039529">
    <property type="entry name" value="PGAP1/BST1"/>
</dbReference>
<feature type="transmembrane region" description="Helical" evidence="10">
    <location>
        <begin position="536"/>
        <end position="557"/>
    </location>
</feature>
<evidence type="ECO:0000256" key="8">
    <source>
        <dbReference type="ARBA" id="ARBA00022989"/>
    </source>
</evidence>
<dbReference type="EC" id="3.1.-.-" evidence="10"/>
<dbReference type="EMBL" id="VJMH01006435">
    <property type="protein sequence ID" value="KAF0689576.1"/>
    <property type="molecule type" value="Genomic_DNA"/>
</dbReference>
<reference evidence="13" key="2">
    <citation type="submission" date="2019-06" db="EMBL/GenBank/DDBJ databases">
        <title>Genomics analysis of Aphanomyces spp. identifies a new class of oomycete effector associated with host adaptation.</title>
        <authorList>
            <person name="Gaulin E."/>
        </authorList>
    </citation>
    <scope>NUCLEOTIDE SEQUENCE</scope>
    <source>
        <strain evidence="13">CBS 578.67</strain>
    </source>
</reference>